<feature type="transmembrane region" description="Helical" evidence="2">
    <location>
        <begin position="30"/>
        <end position="48"/>
    </location>
</feature>
<keyword evidence="2" id="KW-0812">Transmembrane</keyword>
<proteinExistence type="predicted"/>
<keyword evidence="2" id="KW-1133">Transmembrane helix</keyword>
<feature type="transmembrane region" description="Helical" evidence="2">
    <location>
        <begin position="7"/>
        <end position="24"/>
    </location>
</feature>
<reference evidence="3" key="1">
    <citation type="submission" date="2023-02" db="EMBL/GenBank/DDBJ databases">
        <title>Nocardiopsis ansamitocini NBRC 112285.</title>
        <authorList>
            <person name="Ichikawa N."/>
            <person name="Sato H."/>
            <person name="Tonouchi N."/>
        </authorList>
    </citation>
    <scope>NUCLEOTIDE SEQUENCE</scope>
    <source>
        <strain evidence="3">NBRC 112285</strain>
    </source>
</reference>
<name>A0A9W6P921_9ACTN</name>
<dbReference type="InterPro" id="IPR025323">
    <property type="entry name" value="DUF4229"/>
</dbReference>
<accession>A0A9W6P921</accession>
<dbReference type="Proteomes" id="UP001165092">
    <property type="component" value="Unassembled WGS sequence"/>
</dbReference>
<evidence type="ECO:0000256" key="2">
    <source>
        <dbReference type="SAM" id="Phobius"/>
    </source>
</evidence>
<protein>
    <recommendedName>
        <fullName evidence="5">DUF4229 domain-containing protein</fullName>
    </recommendedName>
</protein>
<comment type="caution">
    <text evidence="3">The sequence shown here is derived from an EMBL/GenBank/DDBJ whole genome shotgun (WGS) entry which is preliminary data.</text>
</comment>
<keyword evidence="4" id="KW-1185">Reference proteome</keyword>
<keyword evidence="2" id="KW-0472">Membrane</keyword>
<dbReference type="EMBL" id="BSQG01000006">
    <property type="protein sequence ID" value="GLU49222.1"/>
    <property type="molecule type" value="Genomic_DNA"/>
</dbReference>
<feature type="compositionally biased region" description="Basic and acidic residues" evidence="1">
    <location>
        <begin position="64"/>
        <end position="91"/>
    </location>
</feature>
<feature type="region of interest" description="Disordered" evidence="1">
    <location>
        <begin position="61"/>
        <end position="91"/>
    </location>
</feature>
<sequence length="91" mass="9616">MRNVITYTAARLLLFVVTLGVVYVLGARDLLALVLAFLVSGLVSFVLLSKQRDAMSASLSARLAKGEGVADRLDAGSAKEDEGDAEHRPVG</sequence>
<dbReference type="AlphaFoldDB" id="A0A9W6P921"/>
<evidence type="ECO:0000313" key="3">
    <source>
        <dbReference type="EMBL" id="GLU49222.1"/>
    </source>
</evidence>
<evidence type="ECO:0000256" key="1">
    <source>
        <dbReference type="SAM" id="MobiDB-lite"/>
    </source>
</evidence>
<evidence type="ECO:0008006" key="5">
    <source>
        <dbReference type="Google" id="ProtNLM"/>
    </source>
</evidence>
<dbReference type="RefSeq" id="WP_285760700.1">
    <property type="nucleotide sequence ID" value="NZ_BSQG01000006.1"/>
</dbReference>
<evidence type="ECO:0000313" key="4">
    <source>
        <dbReference type="Proteomes" id="UP001165092"/>
    </source>
</evidence>
<dbReference type="Pfam" id="PF14012">
    <property type="entry name" value="DUF4229"/>
    <property type="match status" value="1"/>
</dbReference>
<organism evidence="3 4">
    <name type="scientific">Nocardiopsis ansamitocini</name>
    <dbReference type="NCBI Taxonomy" id="1670832"/>
    <lineage>
        <taxon>Bacteria</taxon>
        <taxon>Bacillati</taxon>
        <taxon>Actinomycetota</taxon>
        <taxon>Actinomycetes</taxon>
        <taxon>Streptosporangiales</taxon>
        <taxon>Nocardiopsidaceae</taxon>
        <taxon>Nocardiopsis</taxon>
    </lineage>
</organism>
<gene>
    <name evidence="3" type="ORF">Nans01_35730</name>
</gene>